<organism evidence="1 2">
    <name type="scientific">Akkermansia muciniphila</name>
    <dbReference type="NCBI Taxonomy" id="239935"/>
    <lineage>
        <taxon>Bacteria</taxon>
        <taxon>Pseudomonadati</taxon>
        <taxon>Verrucomicrobiota</taxon>
        <taxon>Verrucomicrobiia</taxon>
        <taxon>Verrucomicrobiales</taxon>
        <taxon>Akkermansiaceae</taxon>
        <taxon>Akkermansia</taxon>
    </lineage>
</organism>
<dbReference type="Proteomes" id="UP000235914">
    <property type="component" value="Unassembled WGS sequence"/>
</dbReference>
<name>A0AAP8NMG8_9BACT</name>
<evidence type="ECO:0000313" key="1">
    <source>
        <dbReference type="EMBL" id="PNC57639.1"/>
    </source>
</evidence>
<dbReference type="AlphaFoldDB" id="A0AAP8NMG8"/>
<dbReference type="EMBL" id="PJKN01000001">
    <property type="protein sequence ID" value="PNC57639.1"/>
    <property type="molecule type" value="Genomic_DNA"/>
</dbReference>
<gene>
    <name evidence="1" type="ORF">CXU09_00750</name>
</gene>
<sequence length="125" mass="14180">MQSSSRFLTEPRIWLNSSPSHEPQAGTGFRQGELSFFWTPWGNLCDAGVRSNSYDPFQDTWREGDEYDASRYKGKGPFFFGNRPFNVKLLFRMVFKGKYPPLCPPSGEFQEIFSGALGSVVSTAF</sequence>
<evidence type="ECO:0000313" key="2">
    <source>
        <dbReference type="Proteomes" id="UP000235914"/>
    </source>
</evidence>
<proteinExistence type="predicted"/>
<accession>A0AAP8NMG8</accession>
<comment type="caution">
    <text evidence="1">The sequence shown here is derived from an EMBL/GenBank/DDBJ whole genome shotgun (WGS) entry which is preliminary data.</text>
</comment>
<protein>
    <submittedName>
        <fullName evidence="1">Uncharacterized protein</fullName>
    </submittedName>
</protein>
<reference evidence="1 2" key="1">
    <citation type="journal article" date="2017" name="BMC Genomics">
        <title>Genome sequencing of 39 Akkermansia muciniphila isolates reveals its population structure, genomic and functional diverisity, and global distribution in mammalian gut microbiotas.</title>
        <authorList>
            <person name="Guo X."/>
            <person name="Li S."/>
            <person name="Zhang J."/>
            <person name="Wu F."/>
            <person name="Li X."/>
            <person name="Wu D."/>
            <person name="Zhang M."/>
            <person name="Ou Z."/>
            <person name="Jie Z."/>
            <person name="Yan Q."/>
            <person name="Li P."/>
            <person name="Yi J."/>
            <person name="Peng Y."/>
        </authorList>
    </citation>
    <scope>NUCLEOTIDE SEQUENCE [LARGE SCALE GENOMIC DNA]</scope>
    <source>
        <strain evidence="1 2">GP43</strain>
    </source>
</reference>